<keyword evidence="3" id="KW-0479">Metal-binding</keyword>
<dbReference type="GO" id="GO:0016836">
    <property type="term" value="F:hydro-lyase activity"/>
    <property type="evidence" value="ECO:0007669"/>
    <property type="project" value="UniProtKB-ARBA"/>
</dbReference>
<keyword evidence="5" id="KW-1185">Reference proteome</keyword>
<dbReference type="Proteomes" id="UP001329915">
    <property type="component" value="Chromosome"/>
</dbReference>
<evidence type="ECO:0000256" key="3">
    <source>
        <dbReference type="ARBA" id="ARBA00023014"/>
    </source>
</evidence>
<protein>
    <submittedName>
        <fullName evidence="4">2-hydroxyacyl-CoA dehydratase family protein</fullName>
    </submittedName>
</protein>
<dbReference type="RefSeq" id="WP_366922066.1">
    <property type="nucleotide sequence ID" value="NZ_CP121694.1"/>
</dbReference>
<evidence type="ECO:0000256" key="1">
    <source>
        <dbReference type="ARBA" id="ARBA00001966"/>
    </source>
</evidence>
<organism evidence="4 5">
    <name type="scientific">Metallumcola ferriviriculae</name>
    <dbReference type="NCBI Taxonomy" id="3039180"/>
    <lineage>
        <taxon>Bacteria</taxon>
        <taxon>Bacillati</taxon>
        <taxon>Bacillota</taxon>
        <taxon>Clostridia</taxon>
        <taxon>Neomoorellales</taxon>
        <taxon>Desulfitibacteraceae</taxon>
        <taxon>Metallumcola</taxon>
    </lineage>
</organism>
<accession>A0AAU0UPE3</accession>
<dbReference type="EMBL" id="CP121694">
    <property type="protein sequence ID" value="WRO22659.1"/>
    <property type="molecule type" value="Genomic_DNA"/>
</dbReference>
<sequence>MSQYENIWADLGVDLKKHDRLLRGLSVLVRRLHRKQKHRPKAMDYFDDILNDPHGHRVKEMAEHREQGGIVVGSYCVFIPEDLVLAVGGLHVGLCAGTNFAEEDADMYLPRNTCPLIKASFGFKVSYSCPYTQVSSVIVGETTCDGKKKMFEELANHHPTYLIEVPQKKNKRTREFFTEELLEFKRYLEKLSGNEVTAERLRQGIDQVESKFRALQRLFRCRQADPSPISGLDALTIVQLGMQDEVNRFAKQVNRLCDELEERISQGIGVTAKGAPRILIAGSPMSLPNWRLHNLIEKAGAIVVCEESCIGTRLFSKLCEPKGSTVRHLVEALAGRHLGINCACFTPNDERVEDVVRLAKEYKADAVIHYALQFCHPYNSEAGKVKKALDAEGIPMLEVQTDYGDSDNQLSMRVEALINMVVDNKKGGVLNE</sequence>
<comment type="cofactor">
    <cofactor evidence="1">
        <name>[4Fe-4S] cluster</name>
        <dbReference type="ChEBI" id="CHEBI:49883"/>
    </cofactor>
</comment>
<dbReference type="Pfam" id="PF06050">
    <property type="entry name" value="HGD-D"/>
    <property type="match status" value="1"/>
</dbReference>
<dbReference type="InterPro" id="IPR047678">
    <property type="entry name" value="YjiM-like"/>
</dbReference>
<dbReference type="NCBIfam" id="NF040772">
    <property type="entry name" value="double_cubane"/>
    <property type="match status" value="1"/>
</dbReference>
<proteinExistence type="inferred from homology"/>
<dbReference type="Gene3D" id="3.40.50.11890">
    <property type="match status" value="1"/>
</dbReference>
<reference evidence="4 5" key="1">
    <citation type="submission" date="2023-04" db="EMBL/GenBank/DDBJ databases">
        <authorList>
            <person name="Hsu D."/>
        </authorList>
    </citation>
    <scope>NUCLEOTIDE SEQUENCE [LARGE SCALE GENOMIC DNA]</scope>
    <source>
        <strain evidence="4 5">MK1</strain>
    </source>
</reference>
<dbReference type="GO" id="GO:0051536">
    <property type="term" value="F:iron-sulfur cluster binding"/>
    <property type="evidence" value="ECO:0007669"/>
    <property type="project" value="UniProtKB-KW"/>
</dbReference>
<dbReference type="KEGG" id="dbc:MFMK1_002497"/>
<dbReference type="PANTHER" id="PTHR30548:SF1">
    <property type="entry name" value="DEHYDRATASE SUBUNIT MJ0007-RELATED"/>
    <property type="match status" value="1"/>
</dbReference>
<dbReference type="Gene3D" id="1.20.1270.370">
    <property type="match status" value="1"/>
</dbReference>
<evidence type="ECO:0000313" key="4">
    <source>
        <dbReference type="EMBL" id="WRO22659.1"/>
    </source>
</evidence>
<dbReference type="Gene3D" id="3.40.50.11900">
    <property type="match status" value="1"/>
</dbReference>
<comment type="similarity">
    <text evidence="2">Belongs to the FldB/FldC dehydratase alpha/beta subunit family.</text>
</comment>
<evidence type="ECO:0000313" key="5">
    <source>
        <dbReference type="Proteomes" id="UP001329915"/>
    </source>
</evidence>
<name>A0AAU0UPE3_9FIRM</name>
<evidence type="ECO:0000256" key="2">
    <source>
        <dbReference type="ARBA" id="ARBA00005806"/>
    </source>
</evidence>
<dbReference type="InterPro" id="IPR010327">
    <property type="entry name" value="FldB/FldC_alpha/beta"/>
</dbReference>
<keyword evidence="3" id="KW-0408">Iron</keyword>
<gene>
    <name evidence="4" type="ORF">MFMK1_002497</name>
</gene>
<dbReference type="AlphaFoldDB" id="A0AAU0UPE3"/>
<dbReference type="PANTHER" id="PTHR30548">
    <property type="entry name" value="2-HYDROXYGLUTARYL-COA DEHYDRATASE, D-COMPONENT-RELATED"/>
    <property type="match status" value="1"/>
</dbReference>
<keyword evidence="3" id="KW-0411">Iron-sulfur</keyword>